<dbReference type="RefSeq" id="WP_116190919.1">
    <property type="nucleotide sequence ID" value="NZ_QTTN01000027.1"/>
</dbReference>
<organism evidence="2 3">
    <name type="scientific">Paenibacillus taihuensis</name>
    <dbReference type="NCBI Taxonomy" id="1156355"/>
    <lineage>
        <taxon>Bacteria</taxon>
        <taxon>Bacillati</taxon>
        <taxon>Bacillota</taxon>
        <taxon>Bacilli</taxon>
        <taxon>Bacillales</taxon>
        <taxon>Paenibacillaceae</taxon>
        <taxon>Paenibacillus</taxon>
    </lineage>
</organism>
<dbReference type="PROSITE" id="PS51257">
    <property type="entry name" value="PROKAR_LIPOPROTEIN"/>
    <property type="match status" value="1"/>
</dbReference>
<evidence type="ECO:0000313" key="3">
    <source>
        <dbReference type="Proteomes" id="UP000256304"/>
    </source>
</evidence>
<keyword evidence="3" id="KW-1185">Reference proteome</keyword>
<comment type="caution">
    <text evidence="2">The sequence shown here is derived from an EMBL/GenBank/DDBJ whole genome shotgun (WGS) entry which is preliminary data.</text>
</comment>
<evidence type="ECO:0000313" key="2">
    <source>
        <dbReference type="EMBL" id="REE77735.1"/>
    </source>
</evidence>
<proteinExistence type="predicted"/>
<name>A0A3D9RHQ7_9BACL</name>
<dbReference type="OrthoDB" id="223618at186822"/>
<sequence>MKLKYLFGLSLGLAVVIFATSCSSAQEIQENQRNQEMKADRSVNSGLALNLKDASKAADEEKTAEVSALHLVIQIPSEWTLQSGEESFSFQKDEVPVGGLDGLGYNDSKSIDSLLPNGAIVNKKESLNGFPVPTVRAHLKIEASGNEGEREEIHYYYFLKESQVIYDLRFDAKQITLDDSEKIAKTAKAIH</sequence>
<feature type="signal peptide" evidence="1">
    <location>
        <begin position="1"/>
        <end position="25"/>
    </location>
</feature>
<evidence type="ECO:0008006" key="4">
    <source>
        <dbReference type="Google" id="ProtNLM"/>
    </source>
</evidence>
<evidence type="ECO:0000256" key="1">
    <source>
        <dbReference type="SAM" id="SignalP"/>
    </source>
</evidence>
<protein>
    <recommendedName>
        <fullName evidence="4">Lipoprotein</fullName>
    </recommendedName>
</protein>
<gene>
    <name evidence="2" type="ORF">A8990_12755</name>
</gene>
<reference evidence="2 3" key="1">
    <citation type="submission" date="2018-08" db="EMBL/GenBank/DDBJ databases">
        <title>Genomic Encyclopedia of Type Strains, Phase III (KMG-III): the genomes of soil and plant-associated and newly described type strains.</title>
        <authorList>
            <person name="Whitman W."/>
        </authorList>
    </citation>
    <scope>NUCLEOTIDE SEQUENCE [LARGE SCALE GENOMIC DNA]</scope>
    <source>
        <strain evidence="2 3">CGMCC 1.10966</strain>
    </source>
</reference>
<dbReference type="EMBL" id="QTTN01000027">
    <property type="protein sequence ID" value="REE77735.1"/>
    <property type="molecule type" value="Genomic_DNA"/>
</dbReference>
<dbReference type="AlphaFoldDB" id="A0A3D9RHQ7"/>
<accession>A0A3D9RHQ7</accession>
<dbReference type="Proteomes" id="UP000256304">
    <property type="component" value="Unassembled WGS sequence"/>
</dbReference>
<keyword evidence="1" id="KW-0732">Signal</keyword>
<feature type="chain" id="PRO_5017597894" description="Lipoprotein" evidence="1">
    <location>
        <begin position="26"/>
        <end position="191"/>
    </location>
</feature>